<name>A0A515D0P8_SERLI</name>
<gene>
    <name evidence="1" type="ORF">EGO53_20270</name>
</gene>
<sequence length="66" mass="7437">MIEDQQTLLMFKGLIASLSEESQAKVKEAEERLRDVLRSYPDREAMVAFSFIGAELQTGGMEAIEK</sequence>
<dbReference type="EMBL" id="CP033893">
    <property type="protein sequence ID" value="QDL33987.1"/>
    <property type="molecule type" value="Genomic_DNA"/>
</dbReference>
<dbReference type="AlphaFoldDB" id="A0A515D0P8"/>
<reference evidence="1 2" key="1">
    <citation type="submission" date="2018-11" db="EMBL/GenBank/DDBJ databases">
        <title>The first complete genome of Serratia liquefaciens isolated from metalophyte plant revel distinctness adaptive mechanisms in an extreme habitat.</title>
        <authorList>
            <person name="Caneschi W.L."/>
            <person name="Sanchez A.B."/>
            <person name="Felestrino E.B."/>
            <person name="Assis R.A.B."/>
            <person name="Lemes C.G.C."/>
            <person name="Cordeiro I.F."/>
            <person name="Fonseca N.P."/>
            <person name="Villa M."/>
            <person name="Vieira I.T."/>
            <person name="Moraes L.A."/>
            <person name="Kamino L.H.Y."/>
            <person name="do Carmo F."/>
            <person name="Garcia C.M."/>
            <person name="Almeida N.F."/>
            <person name="Silva R.S."/>
            <person name="Ferro J.A."/>
            <person name="Ferro M.I.T."/>
            <person name="Varani A.M."/>
            <person name="Ferreira R.M."/>
            <person name="dos Santos V.L."/>
            <person name="Silva U.C."/>
            <person name="Setubal J.C."/>
            <person name="Moreira L.M."/>
        </authorList>
    </citation>
    <scope>NUCLEOTIDE SEQUENCE [LARGE SCALE GENOMIC DNA]</scope>
    <source>
        <strain evidence="1 2">FG3</strain>
    </source>
</reference>
<organism evidence="1 2">
    <name type="scientific">Serratia liquefaciens</name>
    <dbReference type="NCBI Taxonomy" id="614"/>
    <lineage>
        <taxon>Bacteria</taxon>
        <taxon>Pseudomonadati</taxon>
        <taxon>Pseudomonadota</taxon>
        <taxon>Gammaproteobacteria</taxon>
        <taxon>Enterobacterales</taxon>
        <taxon>Yersiniaceae</taxon>
        <taxon>Serratia</taxon>
    </lineage>
</organism>
<protein>
    <submittedName>
        <fullName evidence="1">Uncharacterized protein</fullName>
    </submittedName>
</protein>
<evidence type="ECO:0000313" key="2">
    <source>
        <dbReference type="Proteomes" id="UP000317572"/>
    </source>
</evidence>
<accession>A0A515D0P8</accession>
<proteinExistence type="predicted"/>
<dbReference type="RefSeq" id="WP_142815968.1">
    <property type="nucleotide sequence ID" value="NZ_CP033893.1"/>
</dbReference>
<evidence type="ECO:0000313" key="1">
    <source>
        <dbReference type="EMBL" id="QDL33987.1"/>
    </source>
</evidence>
<dbReference type="Proteomes" id="UP000317572">
    <property type="component" value="Chromosome"/>
</dbReference>